<gene>
    <name evidence="1" type="ORF">B1A_05269</name>
</gene>
<accession>T1BIM3</accession>
<evidence type="ECO:0000313" key="1">
    <source>
        <dbReference type="EMBL" id="EQD72806.1"/>
    </source>
</evidence>
<reference evidence="1" key="1">
    <citation type="submission" date="2013-08" db="EMBL/GenBank/DDBJ databases">
        <authorList>
            <person name="Mendez C."/>
            <person name="Richter M."/>
            <person name="Ferrer M."/>
            <person name="Sanchez J."/>
        </authorList>
    </citation>
    <scope>NUCLEOTIDE SEQUENCE</scope>
</reference>
<sequence length="41" mass="4632">ISRLAKMVGSSLDDVAEKNIEKLRARYPEGFEPDRSINRAV</sequence>
<reference evidence="1" key="2">
    <citation type="journal article" date="2014" name="ISME J.">
        <title>Microbial stratification in low pH oxic and suboxic macroscopic growths along an acid mine drainage.</title>
        <authorList>
            <person name="Mendez-Garcia C."/>
            <person name="Mesa V."/>
            <person name="Sprenger R.R."/>
            <person name="Richter M."/>
            <person name="Diez M.S."/>
            <person name="Solano J."/>
            <person name="Bargiela R."/>
            <person name="Golyshina O.V."/>
            <person name="Manteca A."/>
            <person name="Ramos J.L."/>
            <person name="Gallego J.R."/>
            <person name="Llorente I."/>
            <person name="Martins Dos Santos V.A."/>
            <person name="Jensen O.N."/>
            <person name="Pelaez A.I."/>
            <person name="Sanchez J."/>
            <person name="Ferrer M."/>
        </authorList>
    </citation>
    <scope>NUCLEOTIDE SEQUENCE</scope>
</reference>
<proteinExistence type="predicted"/>
<protein>
    <submittedName>
        <fullName evidence="1">MazG family protein</fullName>
    </submittedName>
</protein>
<organism evidence="1">
    <name type="scientific">mine drainage metagenome</name>
    <dbReference type="NCBI Taxonomy" id="410659"/>
    <lineage>
        <taxon>unclassified sequences</taxon>
        <taxon>metagenomes</taxon>
        <taxon>ecological metagenomes</taxon>
    </lineage>
</organism>
<comment type="caution">
    <text evidence="1">The sequence shown here is derived from an EMBL/GenBank/DDBJ whole genome shotgun (WGS) entry which is preliminary data.</text>
</comment>
<dbReference type="EMBL" id="AUZX01003836">
    <property type="protein sequence ID" value="EQD72806.1"/>
    <property type="molecule type" value="Genomic_DNA"/>
</dbReference>
<dbReference type="AlphaFoldDB" id="T1BIM3"/>
<name>T1BIM3_9ZZZZ</name>
<feature type="non-terminal residue" evidence="1">
    <location>
        <position position="1"/>
    </location>
</feature>